<dbReference type="STRING" id="91360.SAMN05660330_03251"/>
<name>A0A1H0TUD6_9BACT</name>
<dbReference type="InterPro" id="IPR007029">
    <property type="entry name" value="YHS_dom"/>
</dbReference>
<gene>
    <name evidence="3" type="ORF">SAMN05660330_03251</name>
</gene>
<reference evidence="3 4" key="1">
    <citation type="submission" date="2016-10" db="EMBL/GenBank/DDBJ databases">
        <authorList>
            <person name="de Groot N.N."/>
        </authorList>
    </citation>
    <scope>NUCLEOTIDE SEQUENCE [LARGE SCALE GENOMIC DNA]</scope>
    <source>
        <strain evidence="3 4">DSM 12130</strain>
    </source>
</reference>
<evidence type="ECO:0000313" key="3">
    <source>
        <dbReference type="EMBL" id="SDP57553.1"/>
    </source>
</evidence>
<evidence type="ECO:0000256" key="1">
    <source>
        <dbReference type="SAM" id="Phobius"/>
    </source>
</evidence>
<keyword evidence="1" id="KW-0812">Transmembrane</keyword>
<accession>A0A1H0TUD6</accession>
<dbReference type="EMBL" id="FNJI01000026">
    <property type="protein sequence ID" value="SDP57553.1"/>
    <property type="molecule type" value="Genomic_DNA"/>
</dbReference>
<dbReference type="AlphaFoldDB" id="A0A1H0TUD6"/>
<feature type="domain" description="YHS" evidence="2">
    <location>
        <begin position="44"/>
        <end position="79"/>
    </location>
</feature>
<dbReference type="Pfam" id="PF04945">
    <property type="entry name" value="YHS"/>
    <property type="match status" value="1"/>
</dbReference>
<sequence>MSPLRILILAILIYVGYRLIVSGFKKDSSGPVGPMPSDDILEEDPVCKKLVPRQQAITHEENGRKYYFCSKKCCREFRKQ</sequence>
<evidence type="ECO:0000259" key="2">
    <source>
        <dbReference type="Pfam" id="PF04945"/>
    </source>
</evidence>
<organism evidence="3 4">
    <name type="scientific">Desulforhopalus singaporensis</name>
    <dbReference type="NCBI Taxonomy" id="91360"/>
    <lineage>
        <taxon>Bacteria</taxon>
        <taxon>Pseudomonadati</taxon>
        <taxon>Thermodesulfobacteriota</taxon>
        <taxon>Desulfobulbia</taxon>
        <taxon>Desulfobulbales</taxon>
        <taxon>Desulfocapsaceae</taxon>
        <taxon>Desulforhopalus</taxon>
    </lineage>
</organism>
<keyword evidence="1" id="KW-1133">Transmembrane helix</keyword>
<proteinExistence type="predicted"/>
<feature type="transmembrane region" description="Helical" evidence="1">
    <location>
        <begin position="6"/>
        <end position="24"/>
    </location>
</feature>
<evidence type="ECO:0000313" key="4">
    <source>
        <dbReference type="Proteomes" id="UP000199073"/>
    </source>
</evidence>
<keyword evidence="1" id="KW-0472">Membrane</keyword>
<dbReference type="Proteomes" id="UP000199073">
    <property type="component" value="Unassembled WGS sequence"/>
</dbReference>
<keyword evidence="4" id="KW-1185">Reference proteome</keyword>
<protein>
    <submittedName>
        <fullName evidence="3">YHS domain-containing protein</fullName>
    </submittedName>
</protein>